<dbReference type="PROSITE" id="PS51198">
    <property type="entry name" value="UVRD_HELICASE_ATP_BIND"/>
    <property type="match status" value="1"/>
</dbReference>
<organism evidence="12 13">
    <name type="scientific">Salinimicrobium flavum</name>
    <dbReference type="NCBI Taxonomy" id="1737065"/>
    <lineage>
        <taxon>Bacteria</taxon>
        <taxon>Pseudomonadati</taxon>
        <taxon>Bacteroidota</taxon>
        <taxon>Flavobacteriia</taxon>
        <taxon>Flavobacteriales</taxon>
        <taxon>Flavobacteriaceae</taxon>
        <taxon>Salinimicrobium</taxon>
    </lineage>
</organism>
<dbReference type="RefSeq" id="WP_380749214.1">
    <property type="nucleotide sequence ID" value="NZ_JBHULT010000006.1"/>
</dbReference>
<dbReference type="InterPro" id="IPR000212">
    <property type="entry name" value="DNA_helicase_UvrD/REP"/>
</dbReference>
<evidence type="ECO:0000256" key="7">
    <source>
        <dbReference type="ARBA" id="ARBA00034808"/>
    </source>
</evidence>
<keyword evidence="3 9" id="KW-0347">Helicase</keyword>
<dbReference type="PANTHER" id="PTHR11070">
    <property type="entry name" value="UVRD / RECB / PCRA DNA HELICASE FAMILY MEMBER"/>
    <property type="match status" value="1"/>
</dbReference>
<comment type="catalytic activity">
    <reaction evidence="6">
        <text>Couples ATP hydrolysis with the unwinding of duplex DNA by translocating in the 3'-5' direction.</text>
        <dbReference type="EC" id="5.6.2.4"/>
    </reaction>
</comment>
<feature type="domain" description="UvrD-like helicase C-terminal" evidence="11">
    <location>
        <begin position="472"/>
        <end position="735"/>
    </location>
</feature>
<protein>
    <recommendedName>
        <fullName evidence="7">DNA 3'-5' helicase</fullName>
        <ecNumber evidence="7">5.6.2.4</ecNumber>
    </recommendedName>
</protein>
<evidence type="ECO:0000256" key="4">
    <source>
        <dbReference type="ARBA" id="ARBA00022840"/>
    </source>
</evidence>
<feature type="binding site" evidence="9">
    <location>
        <begin position="12"/>
        <end position="19"/>
    </location>
    <ligand>
        <name>ATP</name>
        <dbReference type="ChEBI" id="CHEBI:30616"/>
    </ligand>
</feature>
<comment type="catalytic activity">
    <reaction evidence="8">
        <text>ATP + H2O = ADP + phosphate + H(+)</text>
        <dbReference type="Rhea" id="RHEA:13065"/>
        <dbReference type="ChEBI" id="CHEBI:15377"/>
        <dbReference type="ChEBI" id="CHEBI:15378"/>
        <dbReference type="ChEBI" id="CHEBI:30616"/>
        <dbReference type="ChEBI" id="CHEBI:43474"/>
        <dbReference type="ChEBI" id="CHEBI:456216"/>
        <dbReference type="EC" id="5.6.2.4"/>
    </reaction>
</comment>
<evidence type="ECO:0000256" key="6">
    <source>
        <dbReference type="ARBA" id="ARBA00034617"/>
    </source>
</evidence>
<evidence type="ECO:0000256" key="8">
    <source>
        <dbReference type="ARBA" id="ARBA00048988"/>
    </source>
</evidence>
<dbReference type="PANTHER" id="PTHR11070:SF67">
    <property type="entry name" value="DNA 3'-5' HELICASE"/>
    <property type="match status" value="1"/>
</dbReference>
<evidence type="ECO:0000256" key="3">
    <source>
        <dbReference type="ARBA" id="ARBA00022806"/>
    </source>
</evidence>
<evidence type="ECO:0000256" key="9">
    <source>
        <dbReference type="PROSITE-ProRule" id="PRU00560"/>
    </source>
</evidence>
<evidence type="ECO:0000259" key="10">
    <source>
        <dbReference type="PROSITE" id="PS51198"/>
    </source>
</evidence>
<reference evidence="13" key="1">
    <citation type="journal article" date="2019" name="Int. J. Syst. Evol. Microbiol.">
        <title>The Global Catalogue of Microorganisms (GCM) 10K type strain sequencing project: providing services to taxonomists for standard genome sequencing and annotation.</title>
        <authorList>
            <consortium name="The Broad Institute Genomics Platform"/>
            <consortium name="The Broad Institute Genome Sequencing Center for Infectious Disease"/>
            <person name="Wu L."/>
            <person name="Ma J."/>
        </authorList>
    </citation>
    <scope>NUCLEOTIDE SEQUENCE [LARGE SCALE GENOMIC DNA]</scope>
    <source>
        <strain evidence="13">KCTC 42585</strain>
    </source>
</reference>
<keyword evidence="1 9" id="KW-0547">Nucleotide-binding</keyword>
<dbReference type="Pfam" id="PF13361">
    <property type="entry name" value="UvrD_C"/>
    <property type="match status" value="2"/>
</dbReference>
<dbReference type="PROSITE" id="PS51217">
    <property type="entry name" value="UVRD_HELICASE_CTER"/>
    <property type="match status" value="1"/>
</dbReference>
<evidence type="ECO:0000313" key="13">
    <source>
        <dbReference type="Proteomes" id="UP001597468"/>
    </source>
</evidence>
<dbReference type="Pfam" id="PF00580">
    <property type="entry name" value="UvrD-helicase"/>
    <property type="match status" value="1"/>
</dbReference>
<comment type="caution">
    <text evidence="12">The sequence shown here is derived from an EMBL/GenBank/DDBJ whole genome shotgun (WGS) entry which is preliminary data.</text>
</comment>
<evidence type="ECO:0000259" key="11">
    <source>
        <dbReference type="PROSITE" id="PS51217"/>
    </source>
</evidence>
<dbReference type="SUPFAM" id="SSF52540">
    <property type="entry name" value="P-loop containing nucleoside triphosphate hydrolases"/>
    <property type="match status" value="1"/>
</dbReference>
<evidence type="ECO:0000313" key="12">
    <source>
        <dbReference type="EMBL" id="MFD2517299.1"/>
    </source>
</evidence>
<proteinExistence type="predicted"/>
<keyword evidence="2 9" id="KW-0378">Hydrolase</keyword>
<evidence type="ECO:0000256" key="1">
    <source>
        <dbReference type="ARBA" id="ARBA00022741"/>
    </source>
</evidence>
<keyword evidence="5" id="KW-0413">Isomerase</keyword>
<name>A0ABW5IUZ8_9FLAO</name>
<dbReference type="Gene3D" id="1.10.3170.10">
    <property type="entry name" value="Recbcd, chain B, domain 2"/>
    <property type="match status" value="1"/>
</dbReference>
<dbReference type="EC" id="5.6.2.4" evidence="7"/>
<keyword evidence="4 9" id="KW-0067">ATP-binding</keyword>
<dbReference type="InterPro" id="IPR014016">
    <property type="entry name" value="UvrD-like_ATP-bd"/>
</dbReference>
<dbReference type="InterPro" id="IPR027417">
    <property type="entry name" value="P-loop_NTPase"/>
</dbReference>
<dbReference type="GO" id="GO:0008854">
    <property type="term" value="F:exodeoxyribonuclease V activity"/>
    <property type="evidence" value="ECO:0007669"/>
    <property type="project" value="UniProtKB-EC"/>
</dbReference>
<accession>A0ABW5IUZ8</accession>
<keyword evidence="13" id="KW-1185">Reference proteome</keyword>
<evidence type="ECO:0000256" key="2">
    <source>
        <dbReference type="ARBA" id="ARBA00022801"/>
    </source>
</evidence>
<sequence>MKAPNSFTIYNASAGSGKTFTLVKEYLVLLLTSGQRDSYRNILAITFTNKAVAEMKSRIIESLFSLSAAERSSGGENLIKLLCEETGLSSEEIGKRSYQLLKSIINNYAAFEVSTIDGFTHRVLRTFARDLDLPLNFEVELNTEEVLSEAVDRLVSKAGEDSALTRILVNFVLGKTDDDKSWDISRDLLKIARLLTQETSRDFLEVLKTKSISDFEKLRKTIKQQQKDLQLAINDLANSFFELLSNNAVEMTDFSGGYCPKFFLKLQKGDLNVNFTATWQLNLAEKPLYANKLSDGKKEILDEIQPQIVEIYKKAQSRITTLQLLEAVEKNLVPISLLSAIQQEIEAIKKENAVVLISEFNATIGKAVKDQPAPFIYERLGERYRHYFIDEFQDTSQLQWENLIPLVDHTLTMEHTLNQHGSLTLVGDAKQSIYRWRGGKAEQFMELCGDKNPFSLEHKKVVVLPKNYRSAKNIVKFNNEFFNFSAACFEKGEHRDLFTASAQEPVSSQEGYLNISFVEAENAEAEMEAYPKRVLEILQDLEARQVPKSSVCILTRRRKESIVIANFLSEHGIPVISAESLLLSRSPEVMFVNDILNFSLDTRDRDLKSRILDFLLKHSVSVENEFLFLMSKLNMEGQSFFDALKPFDIHFSLDTLDSLSVYEGVEYIIRSFKLAGKTNAYLQFYLDFVYETAHSSGAGIFGFLEQWERKKDTLSIVVPKGEAAVQILTIHKAKGLEFPVVIYPFANTQIKDTARESVWMNLPEKLGNEIGIAYLGASEKMKNWGDDACRLYEELCFNSQLDALNVLYVALTRPEQQLYVISKMEIDRKGNENLNKFSGLFISYLREIGKWDGGLEYEFGKPDEEIVGEKEPCRSVKQEFFYSSPTESNGLSIVTRAGMLWDSRQEAAIEKGKLIHDLFARINSEKDIDRVLLNAREEGIFIDQDEGEVKNTIFQVVHHPQLKEYYSESSQNYNERDIVTGRGEILRPDRLNFSGKLVSIIDYKTGAEDHKHRYQINSYAEVLEEMGYQIDKKLLVYLNEGAAVTVV</sequence>
<evidence type="ECO:0000256" key="5">
    <source>
        <dbReference type="ARBA" id="ARBA00023235"/>
    </source>
</evidence>
<dbReference type="Proteomes" id="UP001597468">
    <property type="component" value="Unassembled WGS sequence"/>
</dbReference>
<dbReference type="EMBL" id="JBHULT010000006">
    <property type="protein sequence ID" value="MFD2517299.1"/>
    <property type="molecule type" value="Genomic_DNA"/>
</dbReference>
<gene>
    <name evidence="12" type="ORF">ACFSTG_05285</name>
</gene>
<dbReference type="InterPro" id="IPR014017">
    <property type="entry name" value="DNA_helicase_UvrD-like_C"/>
</dbReference>
<dbReference type="Gene3D" id="3.40.50.300">
    <property type="entry name" value="P-loop containing nucleotide triphosphate hydrolases"/>
    <property type="match status" value="3"/>
</dbReference>
<feature type="domain" description="UvrD-like helicase ATP-binding" evidence="10">
    <location>
        <begin position="1"/>
        <end position="471"/>
    </location>
</feature>